<gene>
    <name evidence="1" type="ORF">LV85_01291</name>
</gene>
<dbReference type="GO" id="GO:0008237">
    <property type="term" value="F:metallopeptidase activity"/>
    <property type="evidence" value="ECO:0007669"/>
    <property type="project" value="InterPro"/>
</dbReference>
<dbReference type="InterPro" id="IPR024079">
    <property type="entry name" value="MetalloPept_cat_dom_sf"/>
</dbReference>
<dbReference type="SUPFAM" id="SSF55486">
    <property type="entry name" value="Metalloproteases ('zincins'), catalytic domain"/>
    <property type="match status" value="2"/>
</dbReference>
<name>A0A2W7R988_9BACT</name>
<dbReference type="Gene3D" id="3.40.390.10">
    <property type="entry name" value="Collagenase (Catalytic Domain)"/>
    <property type="match status" value="1"/>
</dbReference>
<dbReference type="RefSeq" id="WP_111317355.1">
    <property type="nucleotide sequence ID" value="NZ_QKZT01000004.1"/>
</dbReference>
<comment type="caution">
    <text evidence="1">The sequence shown here is derived from an EMBL/GenBank/DDBJ whole genome shotgun (WGS) entry which is preliminary data.</text>
</comment>
<reference evidence="1 2" key="1">
    <citation type="submission" date="2018-06" db="EMBL/GenBank/DDBJ databases">
        <title>Genomic Encyclopedia of Archaeal and Bacterial Type Strains, Phase II (KMG-II): from individual species to whole genera.</title>
        <authorList>
            <person name="Goeker M."/>
        </authorList>
    </citation>
    <scope>NUCLEOTIDE SEQUENCE [LARGE SCALE GENOMIC DNA]</scope>
    <source>
        <strain evidence="1 2">DSM 19830</strain>
    </source>
</reference>
<evidence type="ECO:0000313" key="1">
    <source>
        <dbReference type="EMBL" id="PZX54950.1"/>
    </source>
</evidence>
<dbReference type="EMBL" id="QKZT01000004">
    <property type="protein sequence ID" value="PZX54950.1"/>
    <property type="molecule type" value="Genomic_DNA"/>
</dbReference>
<dbReference type="Proteomes" id="UP000248882">
    <property type="component" value="Unassembled WGS sequence"/>
</dbReference>
<dbReference type="OrthoDB" id="905690at2"/>
<accession>A0A2W7R988</accession>
<proteinExistence type="predicted"/>
<protein>
    <submittedName>
        <fullName evidence="1">Uncharacterized protein</fullName>
    </submittedName>
</protein>
<dbReference type="AlphaFoldDB" id="A0A2W7R988"/>
<keyword evidence="2" id="KW-1185">Reference proteome</keyword>
<evidence type="ECO:0000313" key="2">
    <source>
        <dbReference type="Proteomes" id="UP000248882"/>
    </source>
</evidence>
<organism evidence="1 2">
    <name type="scientific">Algoriphagus chordae</name>
    <dbReference type="NCBI Taxonomy" id="237019"/>
    <lineage>
        <taxon>Bacteria</taxon>
        <taxon>Pseudomonadati</taxon>
        <taxon>Bacteroidota</taxon>
        <taxon>Cytophagia</taxon>
        <taxon>Cytophagales</taxon>
        <taxon>Cyclobacteriaceae</taxon>
        <taxon>Algoriphagus</taxon>
    </lineage>
</organism>
<dbReference type="PROSITE" id="PS51257">
    <property type="entry name" value="PROKAR_LIPOPROTEIN"/>
    <property type="match status" value="1"/>
</dbReference>
<sequence length="315" mass="34469">MEKLKIASIALLALAVQGCQDVDPTSDVLDQSQINEEVVYKDLDWKPIDVKTIDPNARTTNSPYQVELVSAEYITAPESNMAGQTVIFSDRGSKKLDFDFSPIAKLNETPDISYYVDQVRPGTDLDLATKEAAIDRAAATWDGVNCSDFGLYKVDGLPLPIGIVAYELGYPSIPGYIADVNHAGWMPASFFDFLAPNGSQFILGVTFTLLLIDENGEYIDTNGDGKFDVGLREIYYNDNFYWGDGELVDVETIALHEMGHGLSQGHFGKAFIKNKGGIQFAPRAVMNASYTGVQTQIKGTDNGGHCGIWGNWPNN</sequence>